<sequence length="266" mass="31083">MSPPRIMQWLVFIGMCFFTFLPMAQANEGFHEQSEEWSKKALQISKWIEQREFRLAKEELTQLATQFATADFSNKKLNVAAIRALSEAILDVEHELNRVMLNEAKLKKAAIRLSIAFDAMSHSHQPLWKQYYDSFKNQLQRLKKTLADRNQGKIRQQIEQFAQDYDIIRPALIIAKSEQTVQKLDSLFTALRKTEDQELMKASIEELDRILYPLFFGTEKDVMAVIAPFGSLPFYWILCWISGFIILVLSYVGWRKYQSEEVMQKA</sequence>
<organism evidence="2 3">
    <name type="scientific">Thermoflavimicrobium dichotomicum</name>
    <dbReference type="NCBI Taxonomy" id="46223"/>
    <lineage>
        <taxon>Bacteria</taxon>
        <taxon>Bacillati</taxon>
        <taxon>Bacillota</taxon>
        <taxon>Bacilli</taxon>
        <taxon>Bacillales</taxon>
        <taxon>Thermoactinomycetaceae</taxon>
        <taxon>Thermoflavimicrobium</taxon>
    </lineage>
</organism>
<dbReference type="AlphaFoldDB" id="A0A1I3SJY8"/>
<feature type="transmembrane region" description="Helical" evidence="1">
    <location>
        <begin position="234"/>
        <end position="254"/>
    </location>
</feature>
<evidence type="ECO:0000313" key="3">
    <source>
        <dbReference type="Proteomes" id="UP000199545"/>
    </source>
</evidence>
<keyword evidence="1" id="KW-0812">Transmembrane</keyword>
<reference evidence="2 3" key="1">
    <citation type="submission" date="2016-10" db="EMBL/GenBank/DDBJ databases">
        <authorList>
            <person name="de Groot N.N."/>
        </authorList>
    </citation>
    <scope>NUCLEOTIDE SEQUENCE [LARGE SCALE GENOMIC DNA]</scope>
    <source>
        <strain evidence="2 3">DSM 44778</strain>
    </source>
</reference>
<evidence type="ECO:0000313" key="2">
    <source>
        <dbReference type="EMBL" id="SFJ59015.1"/>
    </source>
</evidence>
<keyword evidence="3" id="KW-1185">Reference proteome</keyword>
<name>A0A1I3SJY8_9BACL</name>
<evidence type="ECO:0000256" key="1">
    <source>
        <dbReference type="SAM" id="Phobius"/>
    </source>
</evidence>
<dbReference type="EMBL" id="FORR01000013">
    <property type="protein sequence ID" value="SFJ59015.1"/>
    <property type="molecule type" value="Genomic_DNA"/>
</dbReference>
<protein>
    <submittedName>
        <fullName evidence="2">Sporulation protein YpjB</fullName>
    </submittedName>
</protein>
<keyword evidence="1" id="KW-0472">Membrane</keyword>
<accession>A0A1I3SJY8</accession>
<dbReference type="Proteomes" id="UP000199545">
    <property type="component" value="Unassembled WGS sequence"/>
</dbReference>
<keyword evidence="1" id="KW-1133">Transmembrane helix</keyword>
<gene>
    <name evidence="2" type="ORF">SAMN05421852_11375</name>
</gene>
<dbReference type="STRING" id="46223.SAMN05421852_11375"/>
<dbReference type="Pfam" id="PF09577">
    <property type="entry name" value="Spore_YpjB"/>
    <property type="match status" value="1"/>
</dbReference>
<dbReference type="RefSeq" id="WP_175482463.1">
    <property type="nucleotide sequence ID" value="NZ_FORR01000013.1"/>
</dbReference>
<proteinExistence type="predicted"/>
<dbReference type="InterPro" id="IPR014231">
    <property type="entry name" value="Spore_YpjB"/>
</dbReference>